<reference evidence="11 12" key="1">
    <citation type="submission" date="2020-06" db="EMBL/GenBank/DDBJ databases">
        <authorList>
            <consortium name="Wellcome Sanger Institute Data Sharing"/>
        </authorList>
    </citation>
    <scope>NUCLEOTIDE SEQUENCE [LARGE SCALE GENOMIC DNA]</scope>
</reference>
<dbReference type="PANTHER" id="PTHR10252">
    <property type="entry name" value="HISTONE-LIKE TRANSCRIPTION FACTOR CCAAT-RELATED"/>
    <property type="match status" value="1"/>
</dbReference>
<dbReference type="GO" id="GO:0005615">
    <property type="term" value="C:extracellular space"/>
    <property type="evidence" value="ECO:0007669"/>
    <property type="project" value="UniProtKB-KW"/>
</dbReference>
<dbReference type="SUPFAM" id="SSF54117">
    <property type="entry name" value="Interleukin 8-like chemokines"/>
    <property type="match status" value="1"/>
</dbReference>
<dbReference type="Gene3D" id="2.40.50.40">
    <property type="match status" value="1"/>
</dbReference>
<reference evidence="11" key="2">
    <citation type="submission" date="2025-08" db="UniProtKB">
        <authorList>
            <consortium name="Ensembl"/>
        </authorList>
    </citation>
    <scope>IDENTIFICATION</scope>
</reference>
<keyword evidence="3" id="KW-0238">DNA-binding</keyword>
<evidence type="ECO:0000256" key="1">
    <source>
        <dbReference type="ARBA" id="ARBA00004123"/>
    </source>
</evidence>
<reference evidence="11" key="3">
    <citation type="submission" date="2025-09" db="UniProtKB">
        <authorList>
            <consortium name="Ensembl"/>
        </authorList>
    </citation>
    <scope>IDENTIFICATION</scope>
</reference>
<dbReference type="FunFam" id="1.10.20.10:FF:000051">
    <property type="entry name" value="DNA polymerase epsilon 4, accessory subunit"/>
    <property type="match status" value="1"/>
</dbReference>
<comment type="function">
    <text evidence="5">Accessory component of the DNA polymerase epsilon complex. Participates in DNA repair and in chromosomal DNA replication.</text>
</comment>
<dbReference type="InterPro" id="IPR036048">
    <property type="entry name" value="Interleukin_8-like_sf"/>
</dbReference>
<dbReference type="CDD" id="cd22929">
    <property type="entry name" value="HFD_POLE4-like"/>
    <property type="match status" value="1"/>
</dbReference>
<dbReference type="Pfam" id="PF00808">
    <property type="entry name" value="CBFD_NFYB_HMF"/>
    <property type="match status" value="1"/>
</dbReference>
<dbReference type="GO" id="GO:0046982">
    <property type="term" value="F:protein heterodimerization activity"/>
    <property type="evidence" value="ECO:0007669"/>
    <property type="project" value="InterPro"/>
</dbReference>
<evidence type="ECO:0000256" key="4">
    <source>
        <dbReference type="ARBA" id="ARBA00023242"/>
    </source>
</evidence>
<dbReference type="GO" id="GO:0006261">
    <property type="term" value="P:DNA-templated DNA replication"/>
    <property type="evidence" value="ECO:0007669"/>
    <property type="project" value="TreeGrafter"/>
</dbReference>
<dbReference type="InterPro" id="IPR001811">
    <property type="entry name" value="Chemokine_IL8-like_dom"/>
</dbReference>
<dbReference type="SMART" id="SM00199">
    <property type="entry name" value="SCY"/>
    <property type="match status" value="1"/>
</dbReference>
<evidence type="ECO:0000256" key="6">
    <source>
        <dbReference type="ARBA" id="ARBA00064303"/>
    </source>
</evidence>
<evidence type="ECO:0000313" key="12">
    <source>
        <dbReference type="Proteomes" id="UP000694580"/>
    </source>
</evidence>
<protein>
    <recommendedName>
        <fullName evidence="7">DNA polymerase epsilon subunit 4</fullName>
    </recommendedName>
    <alternativeName>
        <fullName evidence="8">DNA polymerase II subunit 4</fullName>
    </alternativeName>
</protein>
<evidence type="ECO:0000313" key="11">
    <source>
        <dbReference type="Ensembl" id="ENSDCDP00010038585.1"/>
    </source>
</evidence>
<dbReference type="InterPro" id="IPR003958">
    <property type="entry name" value="CBFA_NFYB_domain"/>
</dbReference>
<organism evidence="11 12">
    <name type="scientific">Denticeps clupeoides</name>
    <name type="common">denticle herring</name>
    <dbReference type="NCBI Taxonomy" id="299321"/>
    <lineage>
        <taxon>Eukaryota</taxon>
        <taxon>Metazoa</taxon>
        <taxon>Chordata</taxon>
        <taxon>Craniata</taxon>
        <taxon>Vertebrata</taxon>
        <taxon>Euteleostomi</taxon>
        <taxon>Actinopterygii</taxon>
        <taxon>Neopterygii</taxon>
        <taxon>Teleostei</taxon>
        <taxon>Clupei</taxon>
        <taxon>Clupeiformes</taxon>
        <taxon>Denticipitoidei</taxon>
        <taxon>Denticipitidae</taxon>
        <taxon>Denticeps</taxon>
    </lineage>
</organism>
<dbReference type="PANTHER" id="PTHR10252:SF79">
    <property type="entry name" value="DNA POLYMERASE EPSILON SUBUNIT 4"/>
    <property type="match status" value="1"/>
</dbReference>
<dbReference type="Proteomes" id="UP000694580">
    <property type="component" value="Chromosome 13"/>
</dbReference>
<dbReference type="Pfam" id="PF00048">
    <property type="entry name" value="IL8"/>
    <property type="match status" value="1"/>
</dbReference>
<feature type="region of interest" description="Disordered" evidence="9">
    <location>
        <begin position="1"/>
        <end position="48"/>
    </location>
</feature>
<evidence type="ECO:0000256" key="8">
    <source>
        <dbReference type="ARBA" id="ARBA00081494"/>
    </source>
</evidence>
<keyword evidence="4" id="KW-0539">Nucleus</keyword>
<dbReference type="GO" id="GO:0003677">
    <property type="term" value="F:DNA binding"/>
    <property type="evidence" value="ECO:0007669"/>
    <property type="project" value="UniProtKB-KW"/>
</dbReference>
<dbReference type="SUPFAM" id="SSF47113">
    <property type="entry name" value="Histone-fold"/>
    <property type="match status" value="1"/>
</dbReference>
<dbReference type="AlphaFoldDB" id="A0AAY4CZ82"/>
<sequence length="223" mass="25018">MAASVVATQHTGPEADRVAPAAEDEPRAPDVEEEGAQPGSHAGAPQSRLAKLPLTRIKALMKADPDVTLASQESVFIIAKATELFVEMIAKDALVYAQQGKRKTLQRKDLDNAIEAIDEFAFLEGKGVQMQQDVQCCMQYSQGKVRTKDVLRFEVQMEGPDCSIQAIILYTKRVVKCADPRDRKVKRLLRKLIQRQKLKIQRTMWLQPHMNLPVMSKVVDSFF</sequence>
<keyword evidence="12" id="KW-1185">Reference proteome</keyword>
<comment type="subcellular location">
    <subcellularLocation>
        <location evidence="1">Nucleus</location>
    </subcellularLocation>
</comment>
<keyword evidence="2" id="KW-0202">Cytokine</keyword>
<dbReference type="Ensembl" id="ENSDCDT00010048250.1">
    <property type="protein sequence ID" value="ENSDCDP00010038585.1"/>
    <property type="gene ID" value="ENSDCDG00010024951.1"/>
</dbReference>
<proteinExistence type="predicted"/>
<dbReference type="Gene3D" id="1.10.20.10">
    <property type="entry name" value="Histone, subunit A"/>
    <property type="match status" value="1"/>
</dbReference>
<dbReference type="GO" id="GO:0008009">
    <property type="term" value="F:chemokine activity"/>
    <property type="evidence" value="ECO:0007669"/>
    <property type="project" value="InterPro"/>
</dbReference>
<dbReference type="GO" id="GO:0006955">
    <property type="term" value="P:immune response"/>
    <property type="evidence" value="ECO:0007669"/>
    <property type="project" value="InterPro"/>
</dbReference>
<evidence type="ECO:0000256" key="2">
    <source>
        <dbReference type="ARBA" id="ARBA00022514"/>
    </source>
</evidence>
<evidence type="ECO:0000259" key="10">
    <source>
        <dbReference type="SMART" id="SM00199"/>
    </source>
</evidence>
<accession>A0AAY4CZ82</accession>
<evidence type="ECO:0000256" key="5">
    <source>
        <dbReference type="ARBA" id="ARBA00054225"/>
    </source>
</evidence>
<feature type="domain" description="Chemokine interleukin-8-like" evidence="10">
    <location>
        <begin position="133"/>
        <end position="192"/>
    </location>
</feature>
<dbReference type="GO" id="GO:0008622">
    <property type="term" value="C:epsilon DNA polymerase complex"/>
    <property type="evidence" value="ECO:0007669"/>
    <property type="project" value="TreeGrafter"/>
</dbReference>
<feature type="compositionally biased region" description="Polar residues" evidence="9">
    <location>
        <begin position="1"/>
        <end position="11"/>
    </location>
</feature>
<dbReference type="GeneTree" id="ENSGT00940000160888"/>
<evidence type="ECO:0000256" key="9">
    <source>
        <dbReference type="SAM" id="MobiDB-lite"/>
    </source>
</evidence>
<name>A0AAY4CZ82_9TELE</name>
<evidence type="ECO:0000256" key="3">
    <source>
        <dbReference type="ARBA" id="ARBA00023125"/>
    </source>
</evidence>
<gene>
    <name evidence="11" type="primary">POLE4</name>
</gene>
<dbReference type="InterPro" id="IPR009072">
    <property type="entry name" value="Histone-fold"/>
</dbReference>
<comment type="subunit">
    <text evidence="6">Component of the DNA polymerase epsilon complex consisting of four subunits: the catalytic subunit POLE and the accessory subunits POLE2, POLE3 and POLE4. Interaction with POLE3 is a prerequisite for further binding with POLE and POLE2.</text>
</comment>
<dbReference type="InterPro" id="IPR050568">
    <property type="entry name" value="Transcr_DNA_Rep_Reg"/>
</dbReference>
<evidence type="ECO:0000256" key="7">
    <source>
        <dbReference type="ARBA" id="ARBA00068389"/>
    </source>
</evidence>